<comment type="caution">
    <text evidence="1">The sequence shown here is derived from an EMBL/GenBank/DDBJ whole genome shotgun (WGS) entry which is preliminary data.</text>
</comment>
<dbReference type="PROSITE" id="PS51257">
    <property type="entry name" value="PROKAR_LIPOPROTEIN"/>
    <property type="match status" value="1"/>
</dbReference>
<dbReference type="SUPFAM" id="SSF69322">
    <property type="entry name" value="Tricorn protease domain 2"/>
    <property type="match status" value="1"/>
</dbReference>
<dbReference type="Gene3D" id="2.130.10.10">
    <property type="entry name" value="YVTN repeat-like/Quinoprotein amine dehydrogenase"/>
    <property type="match status" value="1"/>
</dbReference>
<dbReference type="AlphaFoldDB" id="A0AAP2GKB4"/>
<dbReference type="InterPro" id="IPR015943">
    <property type="entry name" value="WD40/YVTN_repeat-like_dom_sf"/>
</dbReference>
<proteinExistence type="predicted"/>
<dbReference type="Proteomes" id="UP001319200">
    <property type="component" value="Unassembled WGS sequence"/>
</dbReference>
<organism evidence="1 2">
    <name type="scientific">Chryseosolibacter histidini</name>
    <dbReference type="NCBI Taxonomy" id="2782349"/>
    <lineage>
        <taxon>Bacteria</taxon>
        <taxon>Pseudomonadati</taxon>
        <taxon>Bacteroidota</taxon>
        <taxon>Cytophagia</taxon>
        <taxon>Cytophagales</taxon>
        <taxon>Chryseotaleaceae</taxon>
        <taxon>Chryseosolibacter</taxon>
    </lineage>
</organism>
<reference evidence="1 2" key="1">
    <citation type="submission" date="2021-05" db="EMBL/GenBank/DDBJ databases">
        <title>A Polyphasic approach of four new species of the genus Ohtaekwangia: Ohtaekwangia histidinii sp. nov., Ohtaekwangia cretensis sp. nov., Ohtaekwangia indiensis sp. nov., Ohtaekwangia reichenbachii sp. nov. from diverse environment.</title>
        <authorList>
            <person name="Octaviana S."/>
        </authorList>
    </citation>
    <scope>NUCLEOTIDE SEQUENCE [LARGE SCALE GENOMIC DNA]</scope>
    <source>
        <strain evidence="1 2">PWU4</strain>
    </source>
</reference>
<accession>A0AAP2GKB4</accession>
<gene>
    <name evidence="1" type="ORF">KK083_18415</name>
</gene>
<protein>
    <recommendedName>
        <fullName evidence="3">Two component regulator propeller</fullName>
    </recommendedName>
</protein>
<evidence type="ECO:0008006" key="3">
    <source>
        <dbReference type="Google" id="ProtNLM"/>
    </source>
</evidence>
<name>A0AAP2GKB4_9BACT</name>
<evidence type="ECO:0000313" key="1">
    <source>
        <dbReference type="EMBL" id="MBT1698874.1"/>
    </source>
</evidence>
<sequence>MLKSGVFLVALLFIVLIVSCSDPGSNGTQPVHQDKPFVQDFSKKYDLTDSVKLRKVFCDRNGVIQIATSKGLYRPHAGALLYPGTLVPDVSYRPISDKKIAGITLYRDHFVYVDDKAVLSNAWAGNLYARHTLSGASQVAGGENFDFLISDGRTLQYVSDSTVVWKGDADEPVIDILFDGSRNIFWLLGNKALSVFSWKDKTLQPVFEGNDLQCFTLAANNQEIIVGTGDGYFRLDAATKKQTGDIQKKLPWTDITAVEEIDGKLWFGSSRGAFMLRRDGKFNYYASKRWLPSDQVIDIAKGRNNSVLILTDKGLGEICFQEMTLHEKAEFFQQQVRERHIRHGFNGTISGMKDGNVDTGTLEDSDNDGLWTSMYLGAEVFRYAVTKSEDALQNCRESMEAMERLYTINGVKGFPSRSFERRGYKYEDKPWRRASHPEWDWKSTTSSDEAIGHIFAFGVMAELIEDADLKKRAIVLIDSMMQHIIDHNMYLVDWNGEPTLWGKWNPEYVNARPKMVGDRKINASNIVAMLQTAYHFTKKEVYKEKAFELMTKHGYYENLMRPMKEVGMAPPDADEWSRMLSEAWNHSDDEMYFLGYWGLYRYALNDTLKTKFREAIIDHWEIERPEKEGAWNIVTAMTGASDFDLEEAVWYLQEYPLDLIGWSVKNSERKDIEHIAPNFRGQTITEVLPPDELAIRRHNANRFHLDGGDNGTSEHSAGDIWLLPYWMGRYLGVISEPKAHSR</sequence>
<evidence type="ECO:0000313" key="2">
    <source>
        <dbReference type="Proteomes" id="UP001319200"/>
    </source>
</evidence>
<keyword evidence="2" id="KW-1185">Reference proteome</keyword>
<dbReference type="EMBL" id="JAHESF010000018">
    <property type="protein sequence ID" value="MBT1698874.1"/>
    <property type="molecule type" value="Genomic_DNA"/>
</dbReference>